<dbReference type="RefSeq" id="WP_045551319.1">
    <property type="nucleotide sequence ID" value="NZ_JZDQ02000054.1"/>
</dbReference>
<dbReference type="AlphaFoldDB" id="A0A1J4MWP7"/>
<proteinExistence type="predicted"/>
<reference evidence="1" key="1">
    <citation type="submission" date="2016-10" db="EMBL/GenBank/DDBJ databases">
        <title>Draft Genome Sequence of Nocardioides luteus Strain BAFB, an Alkane-Degrading Bacterium Isolated from JP-7 Polluted Soil.</title>
        <authorList>
            <person name="Brown L."/>
            <person name="Ruiz O.N."/>
            <person name="Gunasekera T."/>
        </authorList>
    </citation>
    <scope>NUCLEOTIDE SEQUENCE [LARGE SCALE GENOMIC DNA]</scope>
    <source>
        <strain evidence="1">BAFB</strain>
    </source>
</reference>
<gene>
    <name evidence="1" type="ORF">UG56_026035</name>
</gene>
<evidence type="ECO:0000313" key="2">
    <source>
        <dbReference type="Proteomes" id="UP000033772"/>
    </source>
</evidence>
<evidence type="ECO:0008006" key="3">
    <source>
        <dbReference type="Google" id="ProtNLM"/>
    </source>
</evidence>
<evidence type="ECO:0000313" key="1">
    <source>
        <dbReference type="EMBL" id="OIJ23790.1"/>
    </source>
</evidence>
<keyword evidence="2" id="KW-1185">Reference proteome</keyword>
<dbReference type="EMBL" id="JZDQ02000054">
    <property type="protein sequence ID" value="OIJ23790.1"/>
    <property type="molecule type" value="Genomic_DNA"/>
</dbReference>
<comment type="caution">
    <text evidence="1">The sequence shown here is derived from an EMBL/GenBank/DDBJ whole genome shotgun (WGS) entry which is preliminary data.</text>
</comment>
<protein>
    <recommendedName>
        <fullName evidence="3">MmcQ/YjbR family DNA-binding protein</fullName>
    </recommendedName>
</protein>
<dbReference type="STRING" id="1844.UG56_026035"/>
<dbReference type="Proteomes" id="UP000033772">
    <property type="component" value="Unassembled WGS sequence"/>
</dbReference>
<organism evidence="1 2">
    <name type="scientific">Nocardioides luteus</name>
    <dbReference type="NCBI Taxonomy" id="1844"/>
    <lineage>
        <taxon>Bacteria</taxon>
        <taxon>Bacillati</taxon>
        <taxon>Actinomycetota</taxon>
        <taxon>Actinomycetes</taxon>
        <taxon>Propionibacteriales</taxon>
        <taxon>Nocardioidaceae</taxon>
        <taxon>Nocardioides</taxon>
    </lineage>
</organism>
<name>A0A1J4MWP7_9ACTN</name>
<dbReference type="OrthoDB" id="4866162at2"/>
<accession>A0A1J4MWP7</accession>
<sequence>MTPAEVDAYVATLEGCRRKPRGWYVHHTRLVARLTDPTTLLVRVPIDQRDALIDRWPDAFGIPPRLEAHHKIEAYLDRAAPEAVREAIRLAWEFQRYSGLRQSDT</sequence>